<dbReference type="InterPro" id="IPR024983">
    <property type="entry name" value="CHAT_dom"/>
</dbReference>
<feature type="coiled-coil region" evidence="1">
    <location>
        <begin position="465"/>
        <end position="492"/>
    </location>
</feature>
<organism evidence="5 6">
    <name type="scientific">Nostoc punctiforme (strain ATCC 29133 / PCC 73102)</name>
    <dbReference type="NCBI Taxonomy" id="63737"/>
    <lineage>
        <taxon>Bacteria</taxon>
        <taxon>Bacillati</taxon>
        <taxon>Cyanobacteriota</taxon>
        <taxon>Cyanophyceae</taxon>
        <taxon>Nostocales</taxon>
        <taxon>Nostocaceae</taxon>
        <taxon>Nostoc</taxon>
    </lineage>
</organism>
<reference evidence="5 6" key="2">
    <citation type="journal article" date="2013" name="Plant Physiol.">
        <title>A Nostoc punctiforme Sugar Transporter Necessary to Establish a Cyanobacterium-Plant Symbiosis.</title>
        <authorList>
            <person name="Ekman M."/>
            <person name="Picossi S."/>
            <person name="Campbell E.L."/>
            <person name="Meeks J.C."/>
            <person name="Flores E."/>
        </authorList>
    </citation>
    <scope>NUCLEOTIDE SEQUENCE [LARGE SCALE GENOMIC DNA]</scope>
    <source>
        <strain evidence="6">ATCC 29133 / PCC 73102</strain>
    </source>
</reference>
<sequence length="519" mass="58431">MNTLELRFYPIEGKQHSFKVSVEGSSGEVHYEPELPFLDGEIPDVVDRRFTIVKVLESTKFDNNTFEDENEQAWMLRTSLLLSEGNDFKPGYLAAIGSILYQVLGNSIQQVIETAVADAKRDRTWLHIRLRFPSDDPKFVHLTDYPWELLHNDYDFLAHQGVTFSRYIAYGSPCPNLPTVEQLNVLLISSGAGDKRLGLQSLPALEQEAIAQGLQQAKNEGLIQLEILAPPTWNALRTRLLERRNAAVPHVLHFDGHGFFGKRCNLAGCRKAYKQSATRCECSATLGEAQGYLLFEQSDSTADYVSARELGEMLGNLERREQPNSDWGVTLVVLSACRSGMSRLSETVFNGVAQKLIGQGIPAVVAMQYSVRVDAASAFSEDFYKSLGQKESLAIALRRGQSAMGIEGNQWYRPVLYLRWEDNEGGKLFKDSPERPNGESQVILSKDDSSVNIGATFSSPDNVKRKILTERQEKLEKEYTLINQQIDETIDEVLRSRLELKAERIFRDLEKVKSDLSKL</sequence>
<dbReference type="InterPro" id="IPR045542">
    <property type="entry name" value="TCAD3"/>
</dbReference>
<gene>
    <name evidence="5" type="ordered locus">Npun_F4885</name>
</gene>
<feature type="domain" description="Ternary complex associated" evidence="4">
    <location>
        <begin position="1"/>
        <end position="45"/>
    </location>
</feature>
<dbReference type="STRING" id="63737.Npun_F4885"/>
<feature type="domain" description="CHAT" evidence="2">
    <location>
        <begin position="100"/>
        <end position="404"/>
    </location>
</feature>
<evidence type="ECO:0000313" key="5">
    <source>
        <dbReference type="EMBL" id="ACC83231.1"/>
    </source>
</evidence>
<reference evidence="6" key="1">
    <citation type="submission" date="2008-04" db="EMBL/GenBank/DDBJ databases">
        <title>Complete sequence of chromosome of Nostoc punctiforme ATCC 29133.</title>
        <authorList>
            <consortium name="US DOE Joint Genome Institute"/>
            <person name="Copeland A."/>
            <person name="Lucas S."/>
            <person name="Lapidus A."/>
            <person name="Glavina del Rio T."/>
            <person name="Dalin E."/>
            <person name="Tice H."/>
            <person name="Pitluck S."/>
            <person name="Chain P."/>
            <person name="Malfatti S."/>
            <person name="Shin M."/>
            <person name="Vergez L."/>
            <person name="Schmutz J."/>
            <person name="Larimer F."/>
            <person name="Land M."/>
            <person name="Hauser L."/>
            <person name="Kyrpides N."/>
            <person name="Kim E."/>
            <person name="Meeks J.C."/>
            <person name="Elhai J."/>
            <person name="Campbell E.L."/>
            <person name="Thiel T."/>
            <person name="Longmire J."/>
            <person name="Potts M."/>
            <person name="Atlas R."/>
        </authorList>
    </citation>
    <scope>NUCLEOTIDE SEQUENCE [LARGE SCALE GENOMIC DNA]</scope>
    <source>
        <strain evidence="6">ATCC 29133 / PCC 73102</strain>
    </source>
</reference>
<name>B2J079_NOSP7</name>
<dbReference type="RefSeq" id="WP_012411187.1">
    <property type="nucleotide sequence ID" value="NC_010628.1"/>
</dbReference>
<evidence type="ECO:0000259" key="3">
    <source>
        <dbReference type="Pfam" id="PF19962"/>
    </source>
</evidence>
<dbReference type="Pfam" id="PF19972">
    <property type="entry name" value="TCAD3"/>
    <property type="match status" value="1"/>
</dbReference>
<dbReference type="Pfam" id="PF12770">
    <property type="entry name" value="CHAT"/>
    <property type="match status" value="1"/>
</dbReference>
<keyword evidence="1" id="KW-0175">Coiled coil</keyword>
<proteinExistence type="predicted"/>
<dbReference type="HOGENOM" id="CLU_508821_0_0_3"/>
<evidence type="ECO:0000259" key="4">
    <source>
        <dbReference type="Pfam" id="PF19972"/>
    </source>
</evidence>
<dbReference type="OrthoDB" id="446990at2"/>
<dbReference type="eggNOG" id="COG4995">
    <property type="taxonomic scope" value="Bacteria"/>
</dbReference>
<protein>
    <submittedName>
        <fullName evidence="5">Uncharacterized protein</fullName>
    </submittedName>
</protein>
<evidence type="ECO:0000256" key="1">
    <source>
        <dbReference type="SAM" id="Coils"/>
    </source>
</evidence>
<dbReference type="EMBL" id="CP001037">
    <property type="protein sequence ID" value="ACC83231.1"/>
    <property type="molecule type" value="Genomic_DNA"/>
</dbReference>
<accession>B2J079</accession>
<evidence type="ECO:0000313" key="6">
    <source>
        <dbReference type="Proteomes" id="UP000001191"/>
    </source>
</evidence>
<dbReference type="Pfam" id="PF19962">
    <property type="entry name" value="EAD9"/>
    <property type="match status" value="1"/>
</dbReference>
<dbReference type="KEGG" id="npu:Npun_F4885"/>
<dbReference type="EnsemblBacteria" id="ACC83231">
    <property type="protein sequence ID" value="ACC83231"/>
    <property type="gene ID" value="Npun_F4885"/>
</dbReference>
<keyword evidence="6" id="KW-1185">Reference proteome</keyword>
<evidence type="ECO:0000259" key="2">
    <source>
        <dbReference type="Pfam" id="PF12770"/>
    </source>
</evidence>
<dbReference type="AlphaFoldDB" id="B2J079"/>
<dbReference type="Proteomes" id="UP000001191">
    <property type="component" value="Chromosome"/>
</dbReference>
<dbReference type="InterPro" id="IPR045438">
    <property type="entry name" value="EAD9"/>
</dbReference>
<feature type="domain" description="Effector-associated" evidence="3">
    <location>
        <begin position="458"/>
        <end position="519"/>
    </location>
</feature>
<dbReference type="PhylomeDB" id="B2J079"/>